<evidence type="ECO:0000313" key="1">
    <source>
        <dbReference type="EMBL" id="ERK40306.1"/>
    </source>
</evidence>
<name>U2P823_9BACT</name>
<proteinExistence type="predicted"/>
<sequence>MIAASCPWMAGAQARMTVPEAFLRVLKPAASPLGIPRSCRRMTGGGVPATHPSTLEGSSTIITLPLGDPSRVDFRPAFYPLVTPLRRDDQGLLSDEASGFTPCAACDSHFLIPKGSCGHAHGALRQLPRSGWFF</sequence>
<dbReference type="AlphaFoldDB" id="U2P823"/>
<protein>
    <submittedName>
        <fullName evidence="1">Uncharacterized protein</fullName>
    </submittedName>
</protein>
<gene>
    <name evidence="1" type="ORF">HMPREF9135_0602</name>
</gene>
<reference evidence="1 2" key="1">
    <citation type="submission" date="2013-08" db="EMBL/GenBank/DDBJ databases">
        <authorList>
            <person name="Durkin A.S."/>
            <person name="Haft D.R."/>
            <person name="McCorrison J."/>
            <person name="Torralba M."/>
            <person name="Gillis M."/>
            <person name="Haft D.H."/>
            <person name="Methe B."/>
            <person name="Sutton G."/>
            <person name="Nelson K.E."/>
        </authorList>
    </citation>
    <scope>NUCLEOTIDE SEQUENCE [LARGE SCALE GENOMIC DNA]</scope>
    <source>
        <strain evidence="1 2">F0067</strain>
    </source>
</reference>
<dbReference type="EMBL" id="AWEY01000007">
    <property type="protein sequence ID" value="ERK40306.1"/>
    <property type="molecule type" value="Genomic_DNA"/>
</dbReference>
<organism evidence="1 2">
    <name type="scientific">Segatella baroniae F0067</name>
    <dbReference type="NCBI Taxonomy" id="1115809"/>
    <lineage>
        <taxon>Bacteria</taxon>
        <taxon>Pseudomonadati</taxon>
        <taxon>Bacteroidota</taxon>
        <taxon>Bacteroidia</taxon>
        <taxon>Bacteroidales</taxon>
        <taxon>Prevotellaceae</taxon>
        <taxon>Segatella</taxon>
    </lineage>
</organism>
<dbReference type="Proteomes" id="UP000016648">
    <property type="component" value="Unassembled WGS sequence"/>
</dbReference>
<evidence type="ECO:0000313" key="2">
    <source>
        <dbReference type="Proteomes" id="UP000016648"/>
    </source>
</evidence>
<accession>U2P823</accession>
<comment type="caution">
    <text evidence="1">The sequence shown here is derived from an EMBL/GenBank/DDBJ whole genome shotgun (WGS) entry which is preliminary data.</text>
</comment>
<keyword evidence="2" id="KW-1185">Reference proteome</keyword>